<dbReference type="Gene3D" id="3.30.1340.30">
    <property type="match status" value="1"/>
</dbReference>
<dbReference type="OrthoDB" id="9800780at2"/>
<dbReference type="SMART" id="SM00749">
    <property type="entry name" value="BON"/>
    <property type="match status" value="2"/>
</dbReference>
<dbReference type="PANTHER" id="PTHR34606">
    <property type="entry name" value="BON DOMAIN-CONTAINING PROTEIN"/>
    <property type="match status" value="1"/>
</dbReference>
<proteinExistence type="predicted"/>
<dbReference type="PANTHER" id="PTHR34606:SF15">
    <property type="entry name" value="BON DOMAIN-CONTAINING PROTEIN"/>
    <property type="match status" value="1"/>
</dbReference>
<evidence type="ECO:0000313" key="2">
    <source>
        <dbReference type="EMBL" id="GEM44603.1"/>
    </source>
</evidence>
<accession>A0A511MVJ7</accession>
<name>A0A511MVJ7_DEIC1</name>
<dbReference type="AlphaFoldDB" id="A0A511MVJ7"/>
<feature type="domain" description="BON" evidence="1">
    <location>
        <begin position="4"/>
        <end position="73"/>
    </location>
</feature>
<dbReference type="PROSITE" id="PS50914">
    <property type="entry name" value="BON"/>
    <property type="match status" value="2"/>
</dbReference>
<dbReference type="InterPro" id="IPR051686">
    <property type="entry name" value="Lipoprotein_DolP"/>
</dbReference>
<feature type="domain" description="BON" evidence="1">
    <location>
        <begin position="96"/>
        <end position="165"/>
    </location>
</feature>
<keyword evidence="3" id="KW-1185">Reference proteome</keyword>
<reference evidence="2 3" key="1">
    <citation type="submission" date="2019-07" db="EMBL/GenBank/DDBJ databases">
        <title>Whole genome shotgun sequence of Deinococcus cellulosilyticus NBRC 106333.</title>
        <authorList>
            <person name="Hosoyama A."/>
            <person name="Uohara A."/>
            <person name="Ohji S."/>
            <person name="Ichikawa N."/>
        </authorList>
    </citation>
    <scope>NUCLEOTIDE SEQUENCE [LARGE SCALE GENOMIC DNA]</scope>
    <source>
        <strain evidence="2 3">NBRC 106333</strain>
    </source>
</reference>
<dbReference type="Proteomes" id="UP000321306">
    <property type="component" value="Unassembled WGS sequence"/>
</dbReference>
<dbReference type="EMBL" id="BJXB01000001">
    <property type="protein sequence ID" value="GEM44603.1"/>
    <property type="molecule type" value="Genomic_DNA"/>
</dbReference>
<dbReference type="InterPro" id="IPR007055">
    <property type="entry name" value="BON_dom"/>
</dbReference>
<organism evidence="2 3">
    <name type="scientific">Deinococcus cellulosilyticus (strain DSM 18568 / NBRC 106333 / KACC 11606 / 5516J-15)</name>
    <dbReference type="NCBI Taxonomy" id="1223518"/>
    <lineage>
        <taxon>Bacteria</taxon>
        <taxon>Thermotogati</taxon>
        <taxon>Deinococcota</taxon>
        <taxon>Deinococci</taxon>
        <taxon>Deinococcales</taxon>
        <taxon>Deinococcaceae</taxon>
        <taxon>Deinococcus</taxon>
    </lineage>
</organism>
<comment type="caution">
    <text evidence="2">The sequence shown here is derived from an EMBL/GenBank/DDBJ whole genome shotgun (WGS) entry which is preliminary data.</text>
</comment>
<sequence>MWPFGKGIVEQIKDVLGQNKVSRDLPVQVEERNGEVVLKGDVPTEDHKSLLETIAESIKGVRSVKTSDLKVQSAARQTASQSSPQYTQAEIQELRRRSSIAREVLRRLEANGELKDDPIAVLQSGHGVVLKGAVDSQHEYNLAIKIARETPEVEMVDSTDLVIDPQAKQKYRSSLQQST</sequence>
<evidence type="ECO:0000313" key="3">
    <source>
        <dbReference type="Proteomes" id="UP000321306"/>
    </source>
</evidence>
<dbReference type="Pfam" id="PF04972">
    <property type="entry name" value="BON"/>
    <property type="match status" value="2"/>
</dbReference>
<evidence type="ECO:0000259" key="1">
    <source>
        <dbReference type="PROSITE" id="PS50914"/>
    </source>
</evidence>
<gene>
    <name evidence="2" type="ORF">DC3_02380</name>
</gene>
<protein>
    <recommendedName>
        <fullName evidence="1">BON domain-containing protein</fullName>
    </recommendedName>
</protein>
<dbReference type="RefSeq" id="WP_146881752.1">
    <property type="nucleotide sequence ID" value="NZ_BJXB01000001.1"/>
</dbReference>
<dbReference type="InterPro" id="IPR014004">
    <property type="entry name" value="Transpt-assoc_nodulatn_dom_bac"/>
</dbReference>